<evidence type="ECO:0000313" key="2">
    <source>
        <dbReference type="Proteomes" id="UP000574133"/>
    </source>
</evidence>
<evidence type="ECO:0000313" key="1">
    <source>
        <dbReference type="EMBL" id="MBB6677389.1"/>
    </source>
</evidence>
<sequence length="116" mass="13106">MTQNEIQLEKARTYWNLHSLDEFDFVLLLPDSNGEWNNKVRTAFQAKSTGSRTVILEGKLDLLTLYSLYEFTDKLIIGSLDLPHGRKLRNLLESGIATEEELINDVILGALNGANL</sequence>
<proteinExistence type="predicted"/>
<organism evidence="1 2">
    <name type="scientific">Cohnella lubricantis</name>
    <dbReference type="NCBI Taxonomy" id="2163172"/>
    <lineage>
        <taxon>Bacteria</taxon>
        <taxon>Bacillati</taxon>
        <taxon>Bacillota</taxon>
        <taxon>Bacilli</taxon>
        <taxon>Bacillales</taxon>
        <taxon>Paenibacillaceae</taxon>
        <taxon>Cohnella</taxon>
    </lineage>
</organism>
<accession>A0A841TBI1</accession>
<gene>
    <name evidence="1" type="ORF">H4Q31_08645</name>
</gene>
<comment type="caution">
    <text evidence="1">The sequence shown here is derived from an EMBL/GenBank/DDBJ whole genome shotgun (WGS) entry which is preliminary data.</text>
</comment>
<protein>
    <submittedName>
        <fullName evidence="1">Uncharacterized protein</fullName>
    </submittedName>
</protein>
<dbReference type="AlphaFoldDB" id="A0A841TBI1"/>
<dbReference type="Proteomes" id="UP000574133">
    <property type="component" value="Unassembled WGS sequence"/>
</dbReference>
<name>A0A841TBI1_9BACL</name>
<dbReference type="RefSeq" id="WP_185178668.1">
    <property type="nucleotide sequence ID" value="NZ_CBCSEP010000003.1"/>
</dbReference>
<reference evidence="1 2" key="1">
    <citation type="submission" date="2020-08" db="EMBL/GenBank/DDBJ databases">
        <title>Cohnella phylogeny.</title>
        <authorList>
            <person name="Dunlap C."/>
        </authorList>
    </citation>
    <scope>NUCLEOTIDE SEQUENCE [LARGE SCALE GENOMIC DNA]</scope>
    <source>
        <strain evidence="1 2">DSM 103658</strain>
    </source>
</reference>
<keyword evidence="2" id="KW-1185">Reference proteome</keyword>
<dbReference type="EMBL" id="JACJVN010000031">
    <property type="protein sequence ID" value="MBB6677389.1"/>
    <property type="molecule type" value="Genomic_DNA"/>
</dbReference>